<dbReference type="Proteomes" id="UP000095787">
    <property type="component" value="Unassembled WGS sequence"/>
</dbReference>
<dbReference type="Gene3D" id="1.10.3720.10">
    <property type="entry name" value="MetI-like"/>
    <property type="match status" value="1"/>
</dbReference>
<feature type="transmembrane region" description="Helical" evidence="7">
    <location>
        <begin position="173"/>
        <end position="193"/>
    </location>
</feature>
<dbReference type="SUPFAM" id="SSF161098">
    <property type="entry name" value="MetI-like"/>
    <property type="match status" value="1"/>
</dbReference>
<feature type="transmembrane region" description="Helical" evidence="7">
    <location>
        <begin position="26"/>
        <end position="55"/>
    </location>
</feature>
<evidence type="ECO:0000256" key="2">
    <source>
        <dbReference type="ARBA" id="ARBA00022448"/>
    </source>
</evidence>
<dbReference type="Pfam" id="PF00528">
    <property type="entry name" value="BPD_transp_1"/>
    <property type="match status" value="1"/>
</dbReference>
<dbReference type="PANTHER" id="PTHR30193">
    <property type="entry name" value="ABC TRANSPORTER PERMEASE PROTEIN"/>
    <property type="match status" value="1"/>
</dbReference>
<feature type="transmembrane region" description="Helical" evidence="7">
    <location>
        <begin position="280"/>
        <end position="300"/>
    </location>
</feature>
<dbReference type="PROSITE" id="PS50928">
    <property type="entry name" value="ABC_TM1"/>
    <property type="match status" value="1"/>
</dbReference>
<dbReference type="AlphaFoldDB" id="A0A174BQE5"/>
<sequence>MSPLKLIGGVAVEKKTSRLKRLQRRFIVCGLTPIMLLFFIFSVVPIIFSIVMSFYNYNGFPGAPFVGLANYKMLFQDPEFLGALKNTVVFVLVAVVLNICISTFLAVLIKSLRKKGARSFFRGWMFLPAVVPIVAVCYVWLIMFDPANGVLNQALMALGMDHPINWLNDPRTALFSIVLVTLWCDLGYNLVILMSGLDNIPNMFLEAAEIDGANSIQKFFKITLPLMSRNMLFVVIMTCISYFQVFAQVQIMTQGGPENHTNVIGLNIYNYAFRYSQMGYASAMAVVLLGIILIVSLVQLKVGKQDWEY</sequence>
<keyword evidence="6 7" id="KW-0472">Membrane</keyword>
<dbReference type="CDD" id="cd06261">
    <property type="entry name" value="TM_PBP2"/>
    <property type="match status" value="1"/>
</dbReference>
<proteinExistence type="inferred from homology"/>
<evidence type="ECO:0000313" key="9">
    <source>
        <dbReference type="Proteomes" id="UP000095787"/>
    </source>
</evidence>
<dbReference type="EMBL" id="CYZO01000015">
    <property type="protein sequence ID" value="CUO01858.1"/>
    <property type="molecule type" value="Genomic_DNA"/>
</dbReference>
<keyword evidence="2 7" id="KW-0813">Transport</keyword>
<dbReference type="GO" id="GO:0005886">
    <property type="term" value="C:plasma membrane"/>
    <property type="evidence" value="ECO:0007669"/>
    <property type="project" value="UniProtKB-SubCell"/>
</dbReference>
<comment type="subcellular location">
    <subcellularLocation>
        <location evidence="1 7">Cell membrane</location>
        <topology evidence="1 7">Multi-pass membrane protein</topology>
    </subcellularLocation>
</comment>
<keyword evidence="3" id="KW-1003">Cell membrane</keyword>
<dbReference type="GO" id="GO:0055085">
    <property type="term" value="P:transmembrane transport"/>
    <property type="evidence" value="ECO:0007669"/>
    <property type="project" value="InterPro"/>
</dbReference>
<evidence type="ECO:0000313" key="8">
    <source>
        <dbReference type="EMBL" id="CUO01858.1"/>
    </source>
</evidence>
<gene>
    <name evidence="8" type="primary">ugpA_3</name>
    <name evidence="8" type="ORF">ERS852456_01403</name>
</gene>
<dbReference type="PANTHER" id="PTHR30193:SF37">
    <property type="entry name" value="INNER MEMBRANE ABC TRANSPORTER PERMEASE PROTEIN YCJO"/>
    <property type="match status" value="1"/>
</dbReference>
<evidence type="ECO:0000256" key="7">
    <source>
        <dbReference type="RuleBase" id="RU363032"/>
    </source>
</evidence>
<name>A0A174BQE5_9FIRM</name>
<keyword evidence="4 7" id="KW-0812">Transmembrane</keyword>
<protein>
    <submittedName>
        <fullName evidence="8">sn-glycerol-3-phosphate transport system permease protein ugpA</fullName>
    </submittedName>
</protein>
<comment type="similarity">
    <text evidence="7">Belongs to the binding-protein-dependent transport system permease family.</text>
</comment>
<evidence type="ECO:0000256" key="5">
    <source>
        <dbReference type="ARBA" id="ARBA00022989"/>
    </source>
</evidence>
<dbReference type="InterPro" id="IPR000515">
    <property type="entry name" value="MetI-like"/>
</dbReference>
<reference evidence="8 9" key="1">
    <citation type="submission" date="2015-09" db="EMBL/GenBank/DDBJ databases">
        <authorList>
            <consortium name="Pathogen Informatics"/>
        </authorList>
    </citation>
    <scope>NUCLEOTIDE SEQUENCE [LARGE SCALE GENOMIC DNA]</scope>
    <source>
        <strain evidence="8 9">2789STDY5834841</strain>
    </source>
</reference>
<feature type="transmembrane region" description="Helical" evidence="7">
    <location>
        <begin position="231"/>
        <end position="251"/>
    </location>
</feature>
<dbReference type="InterPro" id="IPR051393">
    <property type="entry name" value="ABC_transporter_permease"/>
</dbReference>
<keyword evidence="5 7" id="KW-1133">Transmembrane helix</keyword>
<evidence type="ECO:0000256" key="3">
    <source>
        <dbReference type="ARBA" id="ARBA00022475"/>
    </source>
</evidence>
<feature type="transmembrane region" description="Helical" evidence="7">
    <location>
        <begin position="121"/>
        <end position="143"/>
    </location>
</feature>
<dbReference type="InterPro" id="IPR035906">
    <property type="entry name" value="MetI-like_sf"/>
</dbReference>
<feature type="transmembrane region" description="Helical" evidence="7">
    <location>
        <begin position="88"/>
        <end position="109"/>
    </location>
</feature>
<evidence type="ECO:0000256" key="6">
    <source>
        <dbReference type="ARBA" id="ARBA00023136"/>
    </source>
</evidence>
<organism evidence="8 9">
    <name type="scientific">[Ruminococcus] torques</name>
    <dbReference type="NCBI Taxonomy" id="33039"/>
    <lineage>
        <taxon>Bacteria</taxon>
        <taxon>Bacillati</taxon>
        <taxon>Bacillota</taxon>
        <taxon>Clostridia</taxon>
        <taxon>Lachnospirales</taxon>
        <taxon>Lachnospiraceae</taxon>
        <taxon>Mediterraneibacter</taxon>
    </lineage>
</organism>
<evidence type="ECO:0000256" key="4">
    <source>
        <dbReference type="ARBA" id="ARBA00022692"/>
    </source>
</evidence>
<evidence type="ECO:0000256" key="1">
    <source>
        <dbReference type="ARBA" id="ARBA00004651"/>
    </source>
</evidence>
<accession>A0A174BQE5</accession>